<sequence length="82" mass="9297">MSASSNLSPAEIQSALDQFEVGIYADDYCWLKVSVLRELGPDDEQWRRGFDEMIAFAAEHGWVADGWVRVHFDSQSGDHGHR</sequence>
<evidence type="ECO:0000313" key="1">
    <source>
        <dbReference type="EMBL" id="GEL20218.1"/>
    </source>
</evidence>
<dbReference type="RefSeq" id="WP_028931849.1">
    <property type="nucleotide sequence ID" value="NZ_AUII01000042.1"/>
</dbReference>
<accession>A0A511DB95</accession>
<organism evidence="1 2">
    <name type="scientific">Pseudonocardia asaccharolytica DSM 44247 = NBRC 16224</name>
    <dbReference type="NCBI Taxonomy" id="1123024"/>
    <lineage>
        <taxon>Bacteria</taxon>
        <taxon>Bacillati</taxon>
        <taxon>Actinomycetota</taxon>
        <taxon>Actinomycetes</taxon>
        <taxon>Pseudonocardiales</taxon>
        <taxon>Pseudonocardiaceae</taxon>
        <taxon>Pseudonocardia</taxon>
    </lineage>
</organism>
<dbReference type="AlphaFoldDB" id="A0A511DB95"/>
<dbReference type="OrthoDB" id="4481150at2"/>
<comment type="caution">
    <text evidence="1">The sequence shown here is derived from an EMBL/GenBank/DDBJ whole genome shotgun (WGS) entry which is preliminary data.</text>
</comment>
<keyword evidence="2" id="KW-1185">Reference proteome</keyword>
<gene>
    <name evidence="1" type="ORF">PA7_40550</name>
</gene>
<evidence type="ECO:0000313" key="2">
    <source>
        <dbReference type="Proteomes" id="UP000321328"/>
    </source>
</evidence>
<name>A0A511DB95_9PSEU</name>
<protein>
    <submittedName>
        <fullName evidence="1">Uncharacterized protein</fullName>
    </submittedName>
</protein>
<proteinExistence type="predicted"/>
<dbReference type="Proteomes" id="UP000321328">
    <property type="component" value="Unassembled WGS sequence"/>
</dbReference>
<dbReference type="EMBL" id="BJVI01000061">
    <property type="protein sequence ID" value="GEL20218.1"/>
    <property type="molecule type" value="Genomic_DNA"/>
</dbReference>
<reference evidence="1 2" key="1">
    <citation type="submission" date="2019-07" db="EMBL/GenBank/DDBJ databases">
        <title>Whole genome shotgun sequence of Pseudonocardia asaccharolytica NBRC 16224.</title>
        <authorList>
            <person name="Hosoyama A."/>
            <person name="Uohara A."/>
            <person name="Ohji S."/>
            <person name="Ichikawa N."/>
        </authorList>
    </citation>
    <scope>NUCLEOTIDE SEQUENCE [LARGE SCALE GENOMIC DNA]</scope>
    <source>
        <strain evidence="1 2">NBRC 16224</strain>
    </source>
</reference>